<dbReference type="PANTHER" id="PTHR30146">
    <property type="entry name" value="LACI-RELATED TRANSCRIPTIONAL REPRESSOR"/>
    <property type="match status" value="1"/>
</dbReference>
<feature type="domain" description="HTH lacI-type" evidence="4">
    <location>
        <begin position="14"/>
        <end position="68"/>
    </location>
</feature>
<dbReference type="OrthoDB" id="3227375at2"/>
<dbReference type="GO" id="GO:0003700">
    <property type="term" value="F:DNA-binding transcription factor activity"/>
    <property type="evidence" value="ECO:0007669"/>
    <property type="project" value="TreeGrafter"/>
</dbReference>
<dbReference type="InterPro" id="IPR010982">
    <property type="entry name" value="Lambda_DNA-bd_dom_sf"/>
</dbReference>
<evidence type="ECO:0000256" key="2">
    <source>
        <dbReference type="ARBA" id="ARBA00023125"/>
    </source>
</evidence>
<keyword evidence="3" id="KW-0804">Transcription</keyword>
<dbReference type="Pfam" id="PF00356">
    <property type="entry name" value="LacI"/>
    <property type="match status" value="1"/>
</dbReference>
<dbReference type="PANTHER" id="PTHR30146:SF109">
    <property type="entry name" value="HTH-TYPE TRANSCRIPTIONAL REGULATOR GALS"/>
    <property type="match status" value="1"/>
</dbReference>
<dbReference type="RefSeq" id="WP_146952873.1">
    <property type="nucleotide sequence ID" value="NZ_BAABBJ010000006.1"/>
</dbReference>
<dbReference type="PROSITE" id="PS00356">
    <property type="entry name" value="HTH_LACI_1"/>
    <property type="match status" value="1"/>
</dbReference>
<organism evidence="5 6">
    <name type="scientific">Cellulomonas soli</name>
    <dbReference type="NCBI Taxonomy" id="931535"/>
    <lineage>
        <taxon>Bacteria</taxon>
        <taxon>Bacillati</taxon>
        <taxon>Actinomycetota</taxon>
        <taxon>Actinomycetes</taxon>
        <taxon>Micrococcales</taxon>
        <taxon>Cellulomonadaceae</taxon>
        <taxon>Cellulomonas</taxon>
    </lineage>
</organism>
<dbReference type="SMART" id="SM00354">
    <property type="entry name" value="HTH_LACI"/>
    <property type="match status" value="1"/>
</dbReference>
<dbReference type="PROSITE" id="PS50932">
    <property type="entry name" value="HTH_LACI_2"/>
    <property type="match status" value="1"/>
</dbReference>
<keyword evidence="6" id="KW-1185">Reference proteome</keyword>
<dbReference type="EMBL" id="BKAL01000006">
    <property type="protein sequence ID" value="GEP69101.1"/>
    <property type="molecule type" value="Genomic_DNA"/>
</dbReference>
<evidence type="ECO:0000256" key="1">
    <source>
        <dbReference type="ARBA" id="ARBA00023015"/>
    </source>
</evidence>
<evidence type="ECO:0000313" key="6">
    <source>
        <dbReference type="Proteomes" id="UP000321798"/>
    </source>
</evidence>
<name>A0A512PD17_9CELL</name>
<reference evidence="5 6" key="1">
    <citation type="submission" date="2019-07" db="EMBL/GenBank/DDBJ databases">
        <title>Whole genome shotgun sequence of Cellulomonas soli NBRC 109434.</title>
        <authorList>
            <person name="Hosoyama A."/>
            <person name="Uohara A."/>
            <person name="Ohji S."/>
            <person name="Ichikawa N."/>
        </authorList>
    </citation>
    <scope>NUCLEOTIDE SEQUENCE [LARGE SCALE GENOMIC DNA]</scope>
    <source>
        <strain evidence="5 6">NBRC 109434</strain>
    </source>
</reference>
<evidence type="ECO:0000313" key="5">
    <source>
        <dbReference type="EMBL" id="GEP69101.1"/>
    </source>
</evidence>
<dbReference type="Proteomes" id="UP000321798">
    <property type="component" value="Unassembled WGS sequence"/>
</dbReference>
<dbReference type="InterPro" id="IPR000843">
    <property type="entry name" value="HTH_LacI"/>
</dbReference>
<dbReference type="SUPFAM" id="SSF53822">
    <property type="entry name" value="Periplasmic binding protein-like I"/>
    <property type="match status" value="1"/>
</dbReference>
<dbReference type="SUPFAM" id="SSF47413">
    <property type="entry name" value="lambda repressor-like DNA-binding domains"/>
    <property type="match status" value="1"/>
</dbReference>
<protein>
    <submittedName>
        <fullName evidence="5">LacI family transcriptional regulator</fullName>
    </submittedName>
</protein>
<evidence type="ECO:0000256" key="3">
    <source>
        <dbReference type="ARBA" id="ARBA00023163"/>
    </source>
</evidence>
<dbReference type="Pfam" id="PF13377">
    <property type="entry name" value="Peripla_BP_3"/>
    <property type="match status" value="1"/>
</dbReference>
<sequence length="343" mass="36522">MSTQDGRAQAPKRATITDVARVAGVSRGAVSKVIRDAYGVSPAMRARVEEAIERLAYRPRTAARALRGSGFTIGLALPVFGNDFFSQIVLGVNETLAGTGYRFILAPDTSESSSSHTLDALADREVDGIIAVSPMVSTDWLENLARYVPVVVIGRHDMPAGYDTVNGDDAAGARLVMNHLLEQGHRRIVHLTGDYVQVAARPADPHSIRSVVFREMMLSAGLVPRQVTTAADPAAIVACVRDLLAGDEPPTAIFAAHDFLAIHALRVVATSEPRVAIAGYDGVDIASHPMISLTTVDQRGVEIGRTAATLLLERIKGRTTPARHVSTPELLIRRSTAPDGATG</sequence>
<dbReference type="GO" id="GO:0000976">
    <property type="term" value="F:transcription cis-regulatory region binding"/>
    <property type="evidence" value="ECO:0007669"/>
    <property type="project" value="TreeGrafter"/>
</dbReference>
<dbReference type="CDD" id="cd06267">
    <property type="entry name" value="PBP1_LacI_sugar_binding-like"/>
    <property type="match status" value="1"/>
</dbReference>
<dbReference type="InterPro" id="IPR046335">
    <property type="entry name" value="LacI/GalR-like_sensor"/>
</dbReference>
<accession>A0A512PD17</accession>
<dbReference type="InterPro" id="IPR028082">
    <property type="entry name" value="Peripla_BP_I"/>
</dbReference>
<keyword evidence="1" id="KW-0805">Transcription regulation</keyword>
<dbReference type="Gene3D" id="3.40.50.2300">
    <property type="match status" value="2"/>
</dbReference>
<evidence type="ECO:0000259" key="4">
    <source>
        <dbReference type="PROSITE" id="PS50932"/>
    </source>
</evidence>
<keyword evidence="2" id="KW-0238">DNA-binding</keyword>
<comment type="caution">
    <text evidence="5">The sequence shown here is derived from an EMBL/GenBank/DDBJ whole genome shotgun (WGS) entry which is preliminary data.</text>
</comment>
<dbReference type="AlphaFoldDB" id="A0A512PD17"/>
<proteinExistence type="predicted"/>
<dbReference type="CDD" id="cd01392">
    <property type="entry name" value="HTH_LacI"/>
    <property type="match status" value="1"/>
</dbReference>
<dbReference type="Gene3D" id="1.10.260.40">
    <property type="entry name" value="lambda repressor-like DNA-binding domains"/>
    <property type="match status" value="1"/>
</dbReference>
<gene>
    <name evidence="5" type="primary">lacI_3</name>
    <name evidence="5" type="ORF">CSO01_18160</name>
</gene>